<keyword evidence="1 3" id="KW-0853">WD repeat</keyword>
<feature type="region of interest" description="Disordered" evidence="4">
    <location>
        <begin position="1"/>
        <end position="64"/>
    </location>
</feature>
<reference evidence="6 7" key="1">
    <citation type="journal article" date="2024" name="Science">
        <title>Giant polyketide synthase enzymes in the biosynthesis of giant marine polyether toxins.</title>
        <authorList>
            <person name="Fallon T.R."/>
            <person name="Shende V.V."/>
            <person name="Wierzbicki I.H."/>
            <person name="Pendleton A.L."/>
            <person name="Watervoot N.F."/>
            <person name="Auber R.P."/>
            <person name="Gonzalez D.J."/>
            <person name="Wisecaver J.H."/>
            <person name="Moore B.S."/>
        </authorList>
    </citation>
    <scope>NUCLEOTIDE SEQUENCE [LARGE SCALE GENOMIC DNA]</scope>
    <source>
        <strain evidence="6 7">12B1</strain>
    </source>
</reference>
<evidence type="ECO:0000256" key="3">
    <source>
        <dbReference type="PROSITE-ProRule" id="PRU00221"/>
    </source>
</evidence>
<feature type="compositionally biased region" description="Polar residues" evidence="4">
    <location>
        <begin position="375"/>
        <end position="384"/>
    </location>
</feature>
<evidence type="ECO:0000313" key="6">
    <source>
        <dbReference type="EMBL" id="KAL1507522.1"/>
    </source>
</evidence>
<dbReference type="PROSITE" id="PS50082">
    <property type="entry name" value="WD_REPEATS_2"/>
    <property type="match status" value="1"/>
</dbReference>
<dbReference type="InterPro" id="IPR055442">
    <property type="entry name" value="Beta-prop_EML-like_2nd"/>
</dbReference>
<evidence type="ECO:0000256" key="1">
    <source>
        <dbReference type="ARBA" id="ARBA00022574"/>
    </source>
</evidence>
<dbReference type="Gene3D" id="2.130.10.10">
    <property type="entry name" value="YVTN repeat-like/Quinoprotein amine dehydrogenase"/>
    <property type="match status" value="3"/>
</dbReference>
<keyword evidence="2" id="KW-0677">Repeat</keyword>
<dbReference type="Proteomes" id="UP001515480">
    <property type="component" value="Unassembled WGS sequence"/>
</dbReference>
<dbReference type="InterPro" id="IPR036322">
    <property type="entry name" value="WD40_repeat_dom_sf"/>
</dbReference>
<evidence type="ECO:0000256" key="2">
    <source>
        <dbReference type="ARBA" id="ARBA00022737"/>
    </source>
</evidence>
<dbReference type="SUPFAM" id="SSF50978">
    <property type="entry name" value="WD40 repeat-like"/>
    <property type="match status" value="1"/>
</dbReference>
<dbReference type="InterPro" id="IPR001680">
    <property type="entry name" value="WD40_rpt"/>
</dbReference>
<dbReference type="PANTHER" id="PTHR13720">
    <property type="entry name" value="WD-40 REPEAT PROTEIN"/>
    <property type="match status" value="1"/>
</dbReference>
<comment type="caution">
    <text evidence="6">The sequence shown here is derived from an EMBL/GenBank/DDBJ whole genome shotgun (WGS) entry which is preliminary data.</text>
</comment>
<evidence type="ECO:0000313" key="7">
    <source>
        <dbReference type="Proteomes" id="UP001515480"/>
    </source>
</evidence>
<dbReference type="SMART" id="SM00320">
    <property type="entry name" value="WD40"/>
    <property type="match status" value="5"/>
</dbReference>
<name>A0AB34IWK2_PRYPA</name>
<sequence>MAFRHPWQPKPTRPPASCARPPAVAGRGRCSGHRSGAAAVSAGERRPPGSPPRTAATDRRLDGRALSPCGSFDVQGAEEPFDSAPVRLAITQLNHALGLAAKETPLPVDDRLALHASRRAAASHQLALLRLLRAASPAPSLSPAALLAALRPLARLCVQPDEAAFTRPPLLRAIWAQACDGNVEALLHTVCPLPPAALAADPAHLKAASPEEGPFDPTGRGERLLAAPPTLPHAMRYPQCASVVHLPPDFSPHLVTRSARLPSPSLCRAFVYGYATAPSASSLHCLPDGRVLYCVGRLAVLYDWRTNVQSVYSAHETAICAVAVHSPHTIASAQCASPTAGCAAWISVWESGSLKERMRLGWRRQSDGVSHRTSRTQPLATANPHQPHPPSTQSDSRAPATPRLVGHSSPFCPRSICCLSFAAEGALLLAVGTDDEHTVGVWEWRSGALLASVAGLVSRPVGVRQLAVAPRASSAGGVCLLLAGNSAAPRVGQLRRGGGAWGLAPLRATTLGTSAARSFDAAVFSAACNSPSGEPHGLALAGGSDGSIFAFDLPHRLQALWSVRAHVGAVRALCASSRHVASAAADAICVWHCGERLSLEATYAGERRPLGDARAIAVFAEDDLPSLLVGTDGGSIWRVERSSSAELLGGHRGGVSGVAPLRGGGWVSCGLDGRLLSWRPRAPLPSRLAALRCAARCVSAAGGVVAAGGADGRVLLLRGEARGGVACGASVEALALAADGEARLVAAASGREVAVHWLVEEGGALRTQLRCVCRHSSMVRQLDWAEDASMLMSNCTAREISIWKVPSGERLERQGGSWSSLPLWAERTSVLGFRTMGVSTADATGNVPPLHAAHESSDRSLLVVADDSQDVKLFHSPCVVARAPFKAGRAHAGPVSCVRFVSDAEEGHHAVVSCGLADGMLVLWTVA</sequence>
<dbReference type="InterPro" id="IPR015943">
    <property type="entry name" value="WD40/YVTN_repeat-like_dom_sf"/>
</dbReference>
<organism evidence="6 7">
    <name type="scientific">Prymnesium parvum</name>
    <name type="common">Toxic golden alga</name>
    <dbReference type="NCBI Taxonomy" id="97485"/>
    <lineage>
        <taxon>Eukaryota</taxon>
        <taxon>Haptista</taxon>
        <taxon>Haptophyta</taxon>
        <taxon>Prymnesiophyceae</taxon>
        <taxon>Prymnesiales</taxon>
        <taxon>Prymnesiaceae</taxon>
        <taxon>Prymnesium</taxon>
    </lineage>
</organism>
<gene>
    <name evidence="6" type="ORF">AB1Y20_007146</name>
</gene>
<evidence type="ECO:0000259" key="5">
    <source>
        <dbReference type="Pfam" id="PF23414"/>
    </source>
</evidence>
<dbReference type="PANTHER" id="PTHR13720:SF33">
    <property type="entry name" value="HELP DOMAIN-CONTAINING PROTEIN"/>
    <property type="match status" value="1"/>
</dbReference>
<keyword evidence="7" id="KW-1185">Reference proteome</keyword>
<evidence type="ECO:0000256" key="4">
    <source>
        <dbReference type="SAM" id="MobiDB-lite"/>
    </source>
</evidence>
<dbReference type="GO" id="GO:0008017">
    <property type="term" value="F:microtubule binding"/>
    <property type="evidence" value="ECO:0007669"/>
    <property type="project" value="TreeGrafter"/>
</dbReference>
<protein>
    <recommendedName>
        <fullName evidence="5">EML-like second beta-propeller domain-containing protein</fullName>
    </recommendedName>
</protein>
<dbReference type="Pfam" id="PF23414">
    <property type="entry name" value="Beta-prop_EML_2"/>
    <property type="match status" value="1"/>
</dbReference>
<feature type="repeat" description="WD" evidence="3">
    <location>
        <begin position="772"/>
        <end position="813"/>
    </location>
</feature>
<dbReference type="AlphaFoldDB" id="A0AB34IWK2"/>
<dbReference type="InterPro" id="IPR050630">
    <property type="entry name" value="WD_repeat_EMAP"/>
</dbReference>
<accession>A0AB34IWK2</accession>
<feature type="region of interest" description="Disordered" evidence="4">
    <location>
        <begin position="363"/>
        <end position="402"/>
    </location>
</feature>
<dbReference type="EMBL" id="JBGBPQ010000017">
    <property type="protein sequence ID" value="KAL1507522.1"/>
    <property type="molecule type" value="Genomic_DNA"/>
</dbReference>
<feature type="domain" description="EML-like second beta-propeller" evidence="5">
    <location>
        <begin position="667"/>
        <end position="926"/>
    </location>
</feature>
<proteinExistence type="predicted"/>